<evidence type="ECO:0000313" key="1">
    <source>
        <dbReference type="EMBL" id="KZS01309.1"/>
    </source>
</evidence>
<name>A0A164IIZ0_9CRUS</name>
<comment type="caution">
    <text evidence="1">The sequence shown here is derived from an EMBL/GenBank/DDBJ whole genome shotgun (WGS) entry which is preliminary data.</text>
</comment>
<evidence type="ECO:0000313" key="2">
    <source>
        <dbReference type="Proteomes" id="UP000076858"/>
    </source>
</evidence>
<dbReference type="Proteomes" id="UP000076858">
    <property type="component" value="Unassembled WGS sequence"/>
</dbReference>
<proteinExistence type="predicted"/>
<gene>
    <name evidence="1" type="ORF">APZ42_002076</name>
</gene>
<feature type="non-terminal residue" evidence="1">
    <location>
        <position position="1"/>
    </location>
</feature>
<reference evidence="1 2" key="1">
    <citation type="submission" date="2016-03" db="EMBL/GenBank/DDBJ databases">
        <title>EvidentialGene: Evidence-directed Construction of Genes on Genomes.</title>
        <authorList>
            <person name="Gilbert D.G."/>
            <person name="Choi J.-H."/>
            <person name="Mockaitis K."/>
            <person name="Colbourne J."/>
            <person name="Pfrender M."/>
        </authorList>
    </citation>
    <scope>NUCLEOTIDE SEQUENCE [LARGE SCALE GENOMIC DNA]</scope>
    <source>
        <strain evidence="1 2">Xinb3</strain>
        <tissue evidence="1">Complete organism</tissue>
    </source>
</reference>
<dbReference type="AlphaFoldDB" id="A0A164IIZ0"/>
<protein>
    <submittedName>
        <fullName evidence="1">Uncharacterized protein</fullName>
    </submittedName>
</protein>
<dbReference type="PANTHER" id="PTHR47188:SF1">
    <property type="entry name" value="PROTEIN TAR1"/>
    <property type="match status" value="1"/>
</dbReference>
<dbReference type="EMBL" id="LRGB01007153">
    <property type="protein sequence ID" value="KZS01309.1"/>
    <property type="molecule type" value="Genomic_DNA"/>
</dbReference>
<dbReference type="PANTHER" id="PTHR47188">
    <property type="entry name" value="PROTEIN TAR1"/>
    <property type="match status" value="1"/>
</dbReference>
<keyword evidence="2" id="KW-1185">Reference proteome</keyword>
<accession>A0A164IIZ0</accession>
<dbReference type="GO" id="GO:0043457">
    <property type="term" value="P:regulation of cellular respiration"/>
    <property type="evidence" value="ECO:0007669"/>
    <property type="project" value="InterPro"/>
</dbReference>
<organism evidence="1 2">
    <name type="scientific">Daphnia magna</name>
    <dbReference type="NCBI Taxonomy" id="35525"/>
    <lineage>
        <taxon>Eukaryota</taxon>
        <taxon>Metazoa</taxon>
        <taxon>Ecdysozoa</taxon>
        <taxon>Arthropoda</taxon>
        <taxon>Crustacea</taxon>
        <taxon>Branchiopoda</taxon>
        <taxon>Diplostraca</taxon>
        <taxon>Cladocera</taxon>
        <taxon>Anomopoda</taxon>
        <taxon>Daphniidae</taxon>
        <taxon>Daphnia</taxon>
    </lineage>
</organism>
<dbReference type="InterPro" id="IPR044792">
    <property type="entry name" value="TAR1"/>
</dbReference>
<sequence>NRCCNGSRCPLLRIDKCTAIASLPLNIAARIIEFNGFVPLGSFTYYLTLYSECFSTFPHGTCSLSDSWWYLALEGVYLPLSAALSSNTTPWSRPSITSPHAFPRAYHPLWENGPPSS</sequence>